<keyword evidence="4 8" id="KW-0378">Hydrolase</keyword>
<dbReference type="PANTHER" id="PTHR12992">
    <property type="entry name" value="NUDIX HYDROLASE"/>
    <property type="match status" value="1"/>
</dbReference>
<accession>A0A6J4NXY7</accession>
<keyword evidence="5" id="KW-0460">Magnesium</keyword>
<dbReference type="PROSITE" id="PS51462">
    <property type="entry name" value="NUDIX"/>
    <property type="match status" value="1"/>
</dbReference>
<evidence type="ECO:0000259" key="7">
    <source>
        <dbReference type="PROSITE" id="PS51462"/>
    </source>
</evidence>
<comment type="cofactor">
    <cofactor evidence="1">
        <name>Mn(2+)</name>
        <dbReference type="ChEBI" id="CHEBI:29035"/>
    </cofactor>
</comment>
<dbReference type="SUPFAM" id="SSF55811">
    <property type="entry name" value="Nudix"/>
    <property type="match status" value="1"/>
</dbReference>
<gene>
    <name evidence="8" type="ORF">AVDCRST_MAG35-764</name>
</gene>
<evidence type="ECO:0000313" key="8">
    <source>
        <dbReference type="EMBL" id="CAA9398470.1"/>
    </source>
</evidence>
<dbReference type="InterPro" id="IPR045121">
    <property type="entry name" value="CoAse"/>
</dbReference>
<keyword evidence="3" id="KW-0479">Metal-binding</keyword>
<dbReference type="InterPro" id="IPR015797">
    <property type="entry name" value="NUDIX_hydrolase-like_dom_sf"/>
</dbReference>
<evidence type="ECO:0000256" key="3">
    <source>
        <dbReference type="ARBA" id="ARBA00022723"/>
    </source>
</evidence>
<organism evidence="8">
    <name type="scientific">uncultured Quadrisphaera sp</name>
    <dbReference type="NCBI Taxonomy" id="904978"/>
    <lineage>
        <taxon>Bacteria</taxon>
        <taxon>Bacillati</taxon>
        <taxon>Actinomycetota</taxon>
        <taxon>Actinomycetes</taxon>
        <taxon>Kineosporiales</taxon>
        <taxon>Kineosporiaceae</taxon>
        <taxon>Quadrisphaera</taxon>
        <taxon>environmental samples</taxon>
    </lineage>
</organism>
<keyword evidence="6" id="KW-0464">Manganese</keyword>
<evidence type="ECO:0000256" key="4">
    <source>
        <dbReference type="ARBA" id="ARBA00022801"/>
    </source>
</evidence>
<name>A0A6J4NXY7_9ACTN</name>
<feature type="domain" description="Nudix hydrolase" evidence="7">
    <location>
        <begin position="43"/>
        <end position="186"/>
    </location>
</feature>
<dbReference type="EMBL" id="CADCUY010000159">
    <property type="protein sequence ID" value="CAA9398470.1"/>
    <property type="molecule type" value="Genomic_DNA"/>
</dbReference>
<dbReference type="InterPro" id="IPR000086">
    <property type="entry name" value="NUDIX_hydrolase_dom"/>
</dbReference>
<dbReference type="PANTHER" id="PTHR12992:SF11">
    <property type="entry name" value="MITOCHONDRIAL COENZYME A DIPHOSPHATASE NUDT8"/>
    <property type="match status" value="1"/>
</dbReference>
<evidence type="ECO:0000256" key="1">
    <source>
        <dbReference type="ARBA" id="ARBA00001936"/>
    </source>
</evidence>
<evidence type="ECO:0000256" key="6">
    <source>
        <dbReference type="ARBA" id="ARBA00023211"/>
    </source>
</evidence>
<dbReference type="GO" id="GO:0046872">
    <property type="term" value="F:metal ion binding"/>
    <property type="evidence" value="ECO:0007669"/>
    <property type="project" value="UniProtKB-KW"/>
</dbReference>
<protein>
    <submittedName>
        <fullName evidence="8">Uncharacterized Nudix hydrolase NudL</fullName>
    </submittedName>
</protein>
<dbReference type="Pfam" id="PF00293">
    <property type="entry name" value="NUDIX"/>
    <property type="match status" value="1"/>
</dbReference>
<evidence type="ECO:0000256" key="2">
    <source>
        <dbReference type="ARBA" id="ARBA00001946"/>
    </source>
</evidence>
<sequence length="240" mass="23943">MSSPLPAPVARVVAALPGLRLVDLMPPDLPGPPRAPGRPGPGALRPAAVLLLLSPGAGGGDAVDVALVERAAGPGAHGGQVAFPGGAVDAVDASPVAAALREAREEVGLDDPATVVLGTLPALVVPVSAFSVVPVLAWQPEPGPLAPGDPAEIAAVLRVPLAVLADPARRVRVAVPARPGWPGWAGPGFEVGDLLVWGFTALLLDALLRLAGLEQPSAPHRLVGLPARFGGAAGLDRAPR</sequence>
<proteinExistence type="predicted"/>
<reference evidence="8" key="1">
    <citation type="submission" date="2020-02" db="EMBL/GenBank/DDBJ databases">
        <authorList>
            <person name="Meier V. D."/>
        </authorList>
    </citation>
    <scope>NUCLEOTIDE SEQUENCE</scope>
    <source>
        <strain evidence="8">AVDCRST_MAG35</strain>
    </source>
</reference>
<dbReference type="AlphaFoldDB" id="A0A6J4NXY7"/>
<evidence type="ECO:0000256" key="5">
    <source>
        <dbReference type="ARBA" id="ARBA00022842"/>
    </source>
</evidence>
<dbReference type="CDD" id="cd03426">
    <property type="entry name" value="NUDIX_CoAse_Nudt7"/>
    <property type="match status" value="1"/>
</dbReference>
<dbReference type="GO" id="GO:0010945">
    <property type="term" value="F:coenzyme A diphosphatase activity"/>
    <property type="evidence" value="ECO:0007669"/>
    <property type="project" value="InterPro"/>
</dbReference>
<dbReference type="Gene3D" id="3.90.79.10">
    <property type="entry name" value="Nucleoside Triphosphate Pyrophosphohydrolase"/>
    <property type="match status" value="1"/>
</dbReference>
<comment type="cofactor">
    <cofactor evidence="2">
        <name>Mg(2+)</name>
        <dbReference type="ChEBI" id="CHEBI:18420"/>
    </cofactor>
</comment>